<accession>L1L007</accession>
<evidence type="ECO:0000313" key="2">
    <source>
        <dbReference type="Proteomes" id="UP000010411"/>
    </source>
</evidence>
<dbReference type="EMBL" id="AEJC01000256">
    <property type="protein sequence ID" value="EKX65933.1"/>
    <property type="molecule type" value="Genomic_DNA"/>
</dbReference>
<gene>
    <name evidence="1" type="ORF">STRIP9103_02871</name>
</gene>
<dbReference type="Proteomes" id="UP000010411">
    <property type="component" value="Unassembled WGS sequence"/>
</dbReference>
<sequence length="129" mass="14031">MGPQCYAVNAVRPQLDELLFFPVEDVSVESVEVSDTVVRVEARTTAGRAACPGCGCWSDQPRDQARHLQALPRPALAGRLHQCLEVAGGESREQGSPDGYGNVRNYVSRTLLEEWDTAYGEVAARPCTP</sequence>
<dbReference type="PATRIC" id="fig|698759.3.peg.3465"/>
<evidence type="ECO:0000313" key="1">
    <source>
        <dbReference type="EMBL" id="EKX65933.1"/>
    </source>
</evidence>
<proteinExistence type="predicted"/>
<keyword evidence="2" id="KW-1185">Reference proteome</keyword>
<dbReference type="AlphaFoldDB" id="L1L007"/>
<reference evidence="1 2" key="1">
    <citation type="submission" date="2012-11" db="EMBL/GenBank/DDBJ databases">
        <authorList>
            <person name="Huguet-Tapia J.C."/>
            <person name="Durkin A.S."/>
            <person name="Pettis G.S."/>
            <person name="Badger J.H."/>
        </authorList>
    </citation>
    <scope>NUCLEOTIDE SEQUENCE [LARGE SCALE GENOMIC DNA]</scope>
    <source>
        <strain evidence="1 2">91-03</strain>
    </source>
</reference>
<evidence type="ECO:0008006" key="3">
    <source>
        <dbReference type="Google" id="ProtNLM"/>
    </source>
</evidence>
<organism evidence="1 2">
    <name type="scientific">Streptomyces ipomoeae 91-03</name>
    <dbReference type="NCBI Taxonomy" id="698759"/>
    <lineage>
        <taxon>Bacteria</taxon>
        <taxon>Bacillati</taxon>
        <taxon>Actinomycetota</taxon>
        <taxon>Actinomycetes</taxon>
        <taxon>Kitasatosporales</taxon>
        <taxon>Streptomycetaceae</taxon>
        <taxon>Streptomyces</taxon>
    </lineage>
</organism>
<name>L1L007_9ACTN</name>
<comment type="caution">
    <text evidence="1">The sequence shown here is derived from an EMBL/GenBank/DDBJ whole genome shotgun (WGS) entry which is preliminary data.</text>
</comment>
<protein>
    <recommendedName>
        <fullName evidence="3">Transposase IS204/IS1001/IS1096/IS1165 zinc-finger domain-containing protein</fullName>
    </recommendedName>
</protein>